<feature type="region of interest" description="Disordered" evidence="1">
    <location>
        <begin position="1"/>
        <end position="102"/>
    </location>
</feature>
<protein>
    <submittedName>
        <fullName evidence="2">HDC17619</fullName>
    </submittedName>
</protein>
<reference evidence="2" key="1">
    <citation type="journal article" date="2003" name="Genome Biol.">
        <title>An integrated gene annotation and transcriptional profiling approach towards the full gene content of the Drosophila genome.</title>
        <authorList>
            <person name="Hild M."/>
            <person name="Beckmann B."/>
            <person name="Haas S.A."/>
            <person name="Koch B."/>
            <person name="Solovyev V."/>
            <person name="Busold C."/>
            <person name="Fellenberg K."/>
            <person name="Boutros M."/>
            <person name="Vingron M."/>
            <person name="Sauer F."/>
            <person name="Hoheisel J.D."/>
            <person name="Paro R."/>
        </authorList>
    </citation>
    <scope>NUCLEOTIDE SEQUENCE</scope>
</reference>
<feature type="compositionally biased region" description="Pro residues" evidence="1">
    <location>
        <begin position="33"/>
        <end position="43"/>
    </location>
</feature>
<accession>Q6IIM4</accession>
<dbReference type="AlphaFoldDB" id="Q6IIM4"/>
<evidence type="ECO:0000256" key="1">
    <source>
        <dbReference type="SAM" id="MobiDB-lite"/>
    </source>
</evidence>
<evidence type="ECO:0000313" key="2">
    <source>
        <dbReference type="EMBL" id="DAA03242.1"/>
    </source>
</evidence>
<gene>
    <name evidence="2" type="ORF">HDC17619</name>
</gene>
<sequence length="122" mass="13425">MSSLQGDDEARGTQMAAKSINGRRGTGGSMSPSPRPSPSPVPDPLHSIPRRRRKRSEPRPVWPLHQGSKESSEPVSQRAPPGQPPQLENRRLQVEEEEELAGGTPTFVADKFHLSFASCTYR</sequence>
<dbReference type="EMBL" id="BK003042">
    <property type="protein sequence ID" value="DAA03242.1"/>
    <property type="molecule type" value="Genomic_DNA"/>
</dbReference>
<name>Q6IIM4_DROME</name>
<proteinExistence type="predicted"/>
<organism evidence="2">
    <name type="scientific">Drosophila melanogaster</name>
    <name type="common">Fruit fly</name>
    <dbReference type="NCBI Taxonomy" id="7227"/>
    <lineage>
        <taxon>Eukaryota</taxon>
        <taxon>Metazoa</taxon>
        <taxon>Ecdysozoa</taxon>
        <taxon>Arthropoda</taxon>
        <taxon>Hexapoda</taxon>
        <taxon>Insecta</taxon>
        <taxon>Pterygota</taxon>
        <taxon>Neoptera</taxon>
        <taxon>Endopterygota</taxon>
        <taxon>Diptera</taxon>
        <taxon>Brachycera</taxon>
        <taxon>Muscomorpha</taxon>
        <taxon>Ephydroidea</taxon>
        <taxon>Drosophilidae</taxon>
        <taxon>Drosophila</taxon>
        <taxon>Sophophora</taxon>
    </lineage>
</organism>